<dbReference type="Proteomes" id="UP000596742">
    <property type="component" value="Unassembled WGS sequence"/>
</dbReference>
<name>A0A8B6EYQ3_MYTGA</name>
<reference evidence="2" key="1">
    <citation type="submission" date="2018-11" db="EMBL/GenBank/DDBJ databases">
        <authorList>
            <person name="Alioto T."/>
            <person name="Alioto T."/>
        </authorList>
    </citation>
    <scope>NUCLEOTIDE SEQUENCE</scope>
</reference>
<sequence length="191" mass="21327">MVNASGDEIIASNQNQSDRTELDPVKVAIPGPSSSRVPMPSTDAQPPELFDVATTVNRRAADNDSSIVSQVEMVPSIQNSHGGALTVVNKKQDSLNNTEIWTAVFMIYMAILLNKWPMKAQEYLKYMQSIRLASFRVTNNGWAVYDDQYRLKKSAFNHLRTSWGVIDQELWVLCLVTGNVNQSSSNYQQGI</sequence>
<feature type="region of interest" description="Disordered" evidence="1">
    <location>
        <begin position="1"/>
        <end position="43"/>
    </location>
</feature>
<gene>
    <name evidence="2" type="ORF">MGAL_10B057386</name>
</gene>
<dbReference type="EMBL" id="UYJE01005831">
    <property type="protein sequence ID" value="VDI40850.1"/>
    <property type="molecule type" value="Genomic_DNA"/>
</dbReference>
<proteinExistence type="predicted"/>
<dbReference type="OrthoDB" id="10035003at2759"/>
<accession>A0A8B6EYQ3</accession>
<evidence type="ECO:0000313" key="2">
    <source>
        <dbReference type="EMBL" id="VDI40850.1"/>
    </source>
</evidence>
<evidence type="ECO:0000256" key="1">
    <source>
        <dbReference type="SAM" id="MobiDB-lite"/>
    </source>
</evidence>
<organism evidence="2 3">
    <name type="scientific">Mytilus galloprovincialis</name>
    <name type="common">Mediterranean mussel</name>
    <dbReference type="NCBI Taxonomy" id="29158"/>
    <lineage>
        <taxon>Eukaryota</taxon>
        <taxon>Metazoa</taxon>
        <taxon>Spiralia</taxon>
        <taxon>Lophotrochozoa</taxon>
        <taxon>Mollusca</taxon>
        <taxon>Bivalvia</taxon>
        <taxon>Autobranchia</taxon>
        <taxon>Pteriomorphia</taxon>
        <taxon>Mytilida</taxon>
        <taxon>Mytiloidea</taxon>
        <taxon>Mytilidae</taxon>
        <taxon>Mytilinae</taxon>
        <taxon>Mytilus</taxon>
    </lineage>
</organism>
<comment type="caution">
    <text evidence="2">The sequence shown here is derived from an EMBL/GenBank/DDBJ whole genome shotgun (WGS) entry which is preliminary data.</text>
</comment>
<dbReference type="PANTHER" id="PTHR35558:SF1">
    <property type="entry name" value="ENDONUCLEASE_EXONUCLEASE_PHOSPHATASE DOMAIN-CONTAINING PROTEIN"/>
    <property type="match status" value="1"/>
</dbReference>
<dbReference type="PANTHER" id="PTHR35558">
    <property type="entry name" value="SGNH_HYDRO DOMAIN-CONTAINING PROTEIN"/>
    <property type="match status" value="1"/>
</dbReference>
<protein>
    <submittedName>
        <fullName evidence="2">Uncharacterized protein</fullName>
    </submittedName>
</protein>
<keyword evidence="3" id="KW-1185">Reference proteome</keyword>
<evidence type="ECO:0000313" key="3">
    <source>
        <dbReference type="Proteomes" id="UP000596742"/>
    </source>
</evidence>
<dbReference type="AlphaFoldDB" id="A0A8B6EYQ3"/>